<dbReference type="InterPro" id="IPR036318">
    <property type="entry name" value="FAD-bd_PCMH-like_sf"/>
</dbReference>
<dbReference type="GO" id="GO:0051301">
    <property type="term" value="P:cell division"/>
    <property type="evidence" value="ECO:0007669"/>
    <property type="project" value="UniProtKB-KW"/>
</dbReference>
<dbReference type="InterPro" id="IPR003170">
    <property type="entry name" value="MurB"/>
</dbReference>
<dbReference type="EC" id="1.3.1.98" evidence="16"/>
<dbReference type="PANTHER" id="PTHR21071">
    <property type="entry name" value="UDP-N-ACETYLENOLPYRUVOYLGLUCOSAMINE REDUCTASE"/>
    <property type="match status" value="1"/>
</dbReference>
<dbReference type="Proteomes" id="UP000182753">
    <property type="component" value="Unassembled WGS sequence"/>
</dbReference>
<evidence type="ECO:0000256" key="12">
    <source>
        <dbReference type="ARBA" id="ARBA00023002"/>
    </source>
</evidence>
<dbReference type="InterPro" id="IPR016169">
    <property type="entry name" value="FAD-bd_PCMH_sub2"/>
</dbReference>
<dbReference type="GO" id="GO:0005829">
    <property type="term" value="C:cytosol"/>
    <property type="evidence" value="ECO:0007669"/>
    <property type="project" value="TreeGrafter"/>
</dbReference>
<dbReference type="Pfam" id="PF01565">
    <property type="entry name" value="FAD_binding_4"/>
    <property type="match status" value="1"/>
</dbReference>
<dbReference type="InterPro" id="IPR016166">
    <property type="entry name" value="FAD-bd_PCMH"/>
</dbReference>
<comment type="function">
    <text evidence="2 16">Cell wall formation.</text>
</comment>
<dbReference type="GO" id="GO:0071949">
    <property type="term" value="F:FAD binding"/>
    <property type="evidence" value="ECO:0007669"/>
    <property type="project" value="InterPro"/>
</dbReference>
<dbReference type="Gene3D" id="3.90.78.10">
    <property type="entry name" value="UDP-N-acetylenolpyruvoylglucosamine reductase, C-terminal domain"/>
    <property type="match status" value="1"/>
</dbReference>
<dbReference type="NCBIfam" id="TIGR00179">
    <property type="entry name" value="murB"/>
    <property type="match status" value="1"/>
</dbReference>
<evidence type="ECO:0000256" key="2">
    <source>
        <dbReference type="ARBA" id="ARBA00003921"/>
    </source>
</evidence>
<feature type="active site" description="Proton donor" evidence="16">
    <location>
        <position position="236"/>
    </location>
</feature>
<sequence length="316" mass="35303">MIESEEFKEQFGEKIEENVLLRDFTSIGVGGVADYFYRAERVDELVGIVSYLSRKGIPYFILGGGYNLIVSDLGFPGIVIKNEVRDMVFSQDSAEVIVGSGIEIGRLLMDAASRDLGGLEFLFGIPGTVGGAVYGNAGAFGHAIGDFVKSATILLPGNKRKEAKILRHSQKWFEFGNRTSRIKEYTRLHPAENKPVILSIKLQLCQSKKEVILRKMQENFKYKKETQPLNAKSAGCFFRNPGPQKEQSAGFLLDSSGAKRLRIGDAVVSKKHANFIINRGKATAEDIRRLANQMKDLVRAEFRTNLQEEIEYIGKW</sequence>
<comment type="caution">
    <text evidence="18">The sequence shown here is derived from an EMBL/GenBank/DDBJ whole genome shotgun (WGS) entry which is preliminary data.</text>
</comment>
<dbReference type="Gene3D" id="3.30.43.10">
    <property type="entry name" value="Uridine Diphospho-n-acetylenolpyruvylglucosamine Reductase, domain 2"/>
    <property type="match status" value="1"/>
</dbReference>
<evidence type="ECO:0000256" key="9">
    <source>
        <dbReference type="ARBA" id="ARBA00022857"/>
    </source>
</evidence>
<dbReference type="GO" id="GO:0071555">
    <property type="term" value="P:cell wall organization"/>
    <property type="evidence" value="ECO:0007669"/>
    <property type="project" value="UniProtKB-KW"/>
</dbReference>
<gene>
    <name evidence="16" type="primary">murB</name>
    <name evidence="18" type="ORF">AUJ40_01300</name>
</gene>
<organism evidence="18 19">
    <name type="scientific">Candidatus Berkelbacteria bacterium CG1_02_42_45</name>
    <dbReference type="NCBI Taxonomy" id="1805036"/>
    <lineage>
        <taxon>Bacteria</taxon>
        <taxon>Candidatus Berkelbacteria</taxon>
    </lineage>
</organism>
<evidence type="ECO:0000256" key="16">
    <source>
        <dbReference type="HAMAP-Rule" id="MF_00037"/>
    </source>
</evidence>
<keyword evidence="11 16" id="KW-0573">Peptidoglycan synthesis</keyword>
<feature type="domain" description="FAD-binding PCMH-type" evidence="17">
    <location>
        <begin position="29"/>
        <end position="207"/>
    </location>
</feature>
<dbReference type="InterPro" id="IPR016167">
    <property type="entry name" value="FAD-bd_PCMH_sub1"/>
</dbReference>
<dbReference type="InterPro" id="IPR011601">
    <property type="entry name" value="MurB_C"/>
</dbReference>
<name>A0A1J4RQZ8_9BACT</name>
<dbReference type="Pfam" id="PF02873">
    <property type="entry name" value="MurB_C"/>
    <property type="match status" value="1"/>
</dbReference>
<evidence type="ECO:0000256" key="13">
    <source>
        <dbReference type="ARBA" id="ARBA00023306"/>
    </source>
</evidence>
<dbReference type="AlphaFoldDB" id="A0A1J4RQZ8"/>
<evidence type="ECO:0000256" key="3">
    <source>
        <dbReference type="ARBA" id="ARBA00004496"/>
    </source>
</evidence>
<protein>
    <recommendedName>
        <fullName evidence="16">UDP-N-acetylenolpyruvoylglucosamine reductase</fullName>
        <ecNumber evidence="16">1.3.1.98</ecNumber>
    </recommendedName>
    <alternativeName>
        <fullName evidence="16">UDP-N-acetylmuramate dehydrogenase</fullName>
    </alternativeName>
</protein>
<evidence type="ECO:0000313" key="18">
    <source>
        <dbReference type="EMBL" id="OIN89803.1"/>
    </source>
</evidence>
<dbReference type="EMBL" id="MNUJ01000025">
    <property type="protein sequence ID" value="OIN89803.1"/>
    <property type="molecule type" value="Genomic_DNA"/>
</dbReference>
<evidence type="ECO:0000256" key="7">
    <source>
        <dbReference type="ARBA" id="ARBA00022630"/>
    </source>
</evidence>
<keyword evidence="9 16" id="KW-0521">NADP</keyword>
<feature type="active site" evidence="16">
    <location>
        <position position="309"/>
    </location>
</feature>
<dbReference type="UniPathway" id="UPA00219"/>
<evidence type="ECO:0000259" key="17">
    <source>
        <dbReference type="PROSITE" id="PS51387"/>
    </source>
</evidence>
<dbReference type="Gene3D" id="3.30.465.10">
    <property type="match status" value="1"/>
</dbReference>
<evidence type="ECO:0000256" key="10">
    <source>
        <dbReference type="ARBA" id="ARBA00022960"/>
    </source>
</evidence>
<proteinExistence type="inferred from homology"/>
<evidence type="ECO:0000313" key="19">
    <source>
        <dbReference type="Proteomes" id="UP000182753"/>
    </source>
</evidence>
<keyword evidence="12 16" id="KW-0560">Oxidoreductase</keyword>
<reference evidence="18 19" key="1">
    <citation type="journal article" date="2016" name="Environ. Microbiol.">
        <title>Genomic resolution of a cold subsurface aquifer community provides metabolic insights for novel microbes adapted to high CO concentrations.</title>
        <authorList>
            <person name="Probst A.J."/>
            <person name="Castelle C.J."/>
            <person name="Singh A."/>
            <person name="Brown C.T."/>
            <person name="Anantharaman K."/>
            <person name="Sharon I."/>
            <person name="Hug L.A."/>
            <person name="Burstein D."/>
            <person name="Emerson J.B."/>
            <person name="Thomas B.C."/>
            <person name="Banfield J.F."/>
        </authorList>
    </citation>
    <scope>NUCLEOTIDE SEQUENCE [LARGE SCALE GENOMIC DNA]</scope>
    <source>
        <strain evidence="18">CG1_02_42_45</strain>
    </source>
</reference>
<evidence type="ECO:0000256" key="6">
    <source>
        <dbReference type="ARBA" id="ARBA00022618"/>
    </source>
</evidence>
<comment type="pathway">
    <text evidence="4 16">Cell wall biogenesis; peptidoglycan biosynthesis.</text>
</comment>
<evidence type="ECO:0000256" key="4">
    <source>
        <dbReference type="ARBA" id="ARBA00004752"/>
    </source>
</evidence>
<keyword evidence="14 16" id="KW-0961">Cell wall biogenesis/degradation</keyword>
<dbReference type="PANTHER" id="PTHR21071:SF4">
    <property type="entry name" value="UDP-N-ACETYLENOLPYRUVOYLGLUCOSAMINE REDUCTASE"/>
    <property type="match status" value="1"/>
</dbReference>
<evidence type="ECO:0000256" key="1">
    <source>
        <dbReference type="ARBA" id="ARBA00001974"/>
    </source>
</evidence>
<accession>A0A1J4RQZ8</accession>
<comment type="similarity">
    <text evidence="16">Belongs to the MurB family.</text>
</comment>
<evidence type="ECO:0000256" key="11">
    <source>
        <dbReference type="ARBA" id="ARBA00022984"/>
    </source>
</evidence>
<evidence type="ECO:0000256" key="5">
    <source>
        <dbReference type="ARBA" id="ARBA00022490"/>
    </source>
</evidence>
<evidence type="ECO:0000256" key="8">
    <source>
        <dbReference type="ARBA" id="ARBA00022827"/>
    </source>
</evidence>
<dbReference type="PROSITE" id="PS51387">
    <property type="entry name" value="FAD_PCMH"/>
    <property type="match status" value="1"/>
</dbReference>
<dbReference type="SUPFAM" id="SSF56176">
    <property type="entry name" value="FAD-binding/transporter-associated domain-like"/>
    <property type="match status" value="1"/>
</dbReference>
<comment type="subcellular location">
    <subcellularLocation>
        <location evidence="3 16">Cytoplasm</location>
    </subcellularLocation>
</comment>
<dbReference type="SUPFAM" id="SSF56194">
    <property type="entry name" value="Uridine diphospho-N-Acetylenolpyruvylglucosamine reductase, MurB, C-terminal domain"/>
    <property type="match status" value="1"/>
</dbReference>
<keyword evidence="6 16" id="KW-0132">Cell division</keyword>
<dbReference type="GO" id="GO:0008762">
    <property type="term" value="F:UDP-N-acetylmuramate dehydrogenase activity"/>
    <property type="evidence" value="ECO:0007669"/>
    <property type="project" value="UniProtKB-UniRule"/>
</dbReference>
<evidence type="ECO:0000256" key="14">
    <source>
        <dbReference type="ARBA" id="ARBA00023316"/>
    </source>
</evidence>
<evidence type="ECO:0000256" key="15">
    <source>
        <dbReference type="ARBA" id="ARBA00048914"/>
    </source>
</evidence>
<dbReference type="GO" id="GO:0009252">
    <property type="term" value="P:peptidoglycan biosynthetic process"/>
    <property type="evidence" value="ECO:0007669"/>
    <property type="project" value="UniProtKB-UniRule"/>
</dbReference>
<keyword evidence="13 16" id="KW-0131">Cell cycle</keyword>
<comment type="catalytic activity">
    <reaction evidence="15 16">
        <text>UDP-N-acetyl-alpha-D-muramate + NADP(+) = UDP-N-acetyl-3-O-(1-carboxyvinyl)-alpha-D-glucosamine + NADPH + H(+)</text>
        <dbReference type="Rhea" id="RHEA:12248"/>
        <dbReference type="ChEBI" id="CHEBI:15378"/>
        <dbReference type="ChEBI" id="CHEBI:57783"/>
        <dbReference type="ChEBI" id="CHEBI:58349"/>
        <dbReference type="ChEBI" id="CHEBI:68483"/>
        <dbReference type="ChEBI" id="CHEBI:70757"/>
        <dbReference type="EC" id="1.3.1.98"/>
    </reaction>
</comment>
<keyword evidence="10 16" id="KW-0133">Cell shape</keyword>
<dbReference type="NCBIfam" id="NF010480">
    <property type="entry name" value="PRK13905.1"/>
    <property type="match status" value="1"/>
</dbReference>
<dbReference type="HAMAP" id="MF_00037">
    <property type="entry name" value="MurB"/>
    <property type="match status" value="1"/>
</dbReference>
<dbReference type="GO" id="GO:0008360">
    <property type="term" value="P:regulation of cell shape"/>
    <property type="evidence" value="ECO:0007669"/>
    <property type="project" value="UniProtKB-KW"/>
</dbReference>
<keyword evidence="8 16" id="KW-0274">FAD</keyword>
<feature type="active site" evidence="16">
    <location>
        <position position="178"/>
    </location>
</feature>
<keyword evidence="7 16" id="KW-0285">Flavoprotein</keyword>
<dbReference type="InterPro" id="IPR006094">
    <property type="entry name" value="Oxid_FAD_bind_N"/>
</dbReference>
<keyword evidence="5 16" id="KW-0963">Cytoplasm</keyword>
<comment type="cofactor">
    <cofactor evidence="1 16">
        <name>FAD</name>
        <dbReference type="ChEBI" id="CHEBI:57692"/>
    </cofactor>
</comment>
<dbReference type="InterPro" id="IPR036635">
    <property type="entry name" value="MurB_C_sf"/>
</dbReference>